<dbReference type="SUPFAM" id="SSF109854">
    <property type="entry name" value="DinB/YfiT-like putative metalloenzymes"/>
    <property type="match status" value="1"/>
</dbReference>
<dbReference type="Gene3D" id="1.20.120.450">
    <property type="entry name" value="dinb family like domain"/>
    <property type="match status" value="1"/>
</dbReference>
<proteinExistence type="inferred from homology"/>
<accession>A0ABT3DGZ8</accession>
<keyword evidence="4" id="KW-1185">Reference proteome</keyword>
<dbReference type="Proteomes" id="UP001526147">
    <property type="component" value="Unassembled WGS sequence"/>
</dbReference>
<protein>
    <submittedName>
        <fullName evidence="3">DinB family protein</fullName>
    </submittedName>
</protein>
<evidence type="ECO:0000313" key="4">
    <source>
        <dbReference type="Proteomes" id="UP001526147"/>
    </source>
</evidence>
<dbReference type="Pfam" id="PF05163">
    <property type="entry name" value="DinB"/>
    <property type="match status" value="1"/>
</dbReference>
<dbReference type="EMBL" id="JAOYEY010000037">
    <property type="protein sequence ID" value="MCV9886333.1"/>
    <property type="molecule type" value="Genomic_DNA"/>
</dbReference>
<comment type="similarity">
    <text evidence="1">Belongs to the DinB family.</text>
</comment>
<name>A0ABT3DGZ8_9BACI</name>
<reference evidence="3 4" key="1">
    <citation type="submission" date="2022-10" db="EMBL/GenBank/DDBJ databases">
        <title>Draft genome assembly of moderately radiation resistant bacterium Metabacillus halosaccharovorans.</title>
        <authorList>
            <person name="Pal S."/>
            <person name="Gopinathan A."/>
        </authorList>
    </citation>
    <scope>NUCLEOTIDE SEQUENCE [LARGE SCALE GENOMIC DNA]</scope>
    <source>
        <strain evidence="3 4">VITHBRA001</strain>
    </source>
</reference>
<dbReference type="RefSeq" id="WP_264142965.1">
    <property type="nucleotide sequence ID" value="NZ_JAOYEY010000037.1"/>
</dbReference>
<evidence type="ECO:0000313" key="3">
    <source>
        <dbReference type="EMBL" id="MCV9886333.1"/>
    </source>
</evidence>
<sequence>MNEERRLFHYRNNWFIEKEPFWKAGSGFIRKTPYQLLFHSITYESHHKGQIVTMIWLLGHIPRNSDILSLSEKRSYNNHQILRKPA</sequence>
<keyword evidence="2" id="KW-0479">Metal-binding</keyword>
<gene>
    <name evidence="3" type="ORF">OIH86_11750</name>
</gene>
<evidence type="ECO:0000256" key="1">
    <source>
        <dbReference type="ARBA" id="ARBA00008635"/>
    </source>
</evidence>
<evidence type="ECO:0000256" key="2">
    <source>
        <dbReference type="ARBA" id="ARBA00022723"/>
    </source>
</evidence>
<dbReference type="InterPro" id="IPR007837">
    <property type="entry name" value="DinB"/>
</dbReference>
<dbReference type="InterPro" id="IPR034660">
    <property type="entry name" value="DinB/YfiT-like"/>
</dbReference>
<comment type="caution">
    <text evidence="3">The sequence shown here is derived from an EMBL/GenBank/DDBJ whole genome shotgun (WGS) entry which is preliminary data.</text>
</comment>
<organism evidence="3 4">
    <name type="scientific">Metabacillus halosaccharovorans</name>
    <dbReference type="NCBI Taxonomy" id="930124"/>
    <lineage>
        <taxon>Bacteria</taxon>
        <taxon>Bacillati</taxon>
        <taxon>Bacillota</taxon>
        <taxon>Bacilli</taxon>
        <taxon>Bacillales</taxon>
        <taxon>Bacillaceae</taxon>
        <taxon>Metabacillus</taxon>
    </lineage>
</organism>